<evidence type="ECO:0000259" key="2">
    <source>
        <dbReference type="Pfam" id="PF00419"/>
    </source>
</evidence>
<dbReference type="PANTHER" id="PTHR33420">
    <property type="entry name" value="FIMBRIAL SUBUNIT ELFA-RELATED"/>
    <property type="match status" value="1"/>
</dbReference>
<reference evidence="3 4" key="1">
    <citation type="submission" date="2019-12" db="EMBL/GenBank/DDBJ databases">
        <title>Engineering Photorhabdus to improve their lethality against agricultural pests.</title>
        <authorList>
            <person name="Machado R.A.R."/>
        </authorList>
    </citation>
    <scope>NUCLEOTIDE SEQUENCE [LARGE SCALE GENOMIC DNA]</scope>
    <source>
        <strain evidence="3 4">M-HU2</strain>
    </source>
</reference>
<dbReference type="PANTHER" id="PTHR33420:SF32">
    <property type="entry name" value="FIMBRIAL-LIKE PROTEIN"/>
    <property type="match status" value="1"/>
</dbReference>
<proteinExistence type="predicted"/>
<evidence type="ECO:0000256" key="1">
    <source>
        <dbReference type="SAM" id="SignalP"/>
    </source>
</evidence>
<keyword evidence="1" id="KW-0732">Signal</keyword>
<feature type="chain" id="PRO_5046599750" evidence="1">
    <location>
        <begin position="25"/>
        <end position="188"/>
    </location>
</feature>
<dbReference type="InterPro" id="IPR008966">
    <property type="entry name" value="Adhesion_dom_sf"/>
</dbReference>
<dbReference type="EMBL" id="WSFE01000029">
    <property type="protein sequence ID" value="NDL26859.1"/>
    <property type="molecule type" value="Genomic_DNA"/>
</dbReference>
<organism evidence="3 4">
    <name type="scientific">Photorhabdus kayaii</name>
    <dbReference type="NCBI Taxonomy" id="230088"/>
    <lineage>
        <taxon>Bacteria</taxon>
        <taxon>Pseudomonadati</taxon>
        <taxon>Pseudomonadota</taxon>
        <taxon>Gammaproteobacteria</taxon>
        <taxon>Enterobacterales</taxon>
        <taxon>Morganellaceae</taxon>
        <taxon>Photorhabdus</taxon>
    </lineage>
</organism>
<accession>A0ABX0B2I4</accession>
<evidence type="ECO:0000313" key="4">
    <source>
        <dbReference type="Proteomes" id="UP000470051"/>
    </source>
</evidence>
<dbReference type="Proteomes" id="UP000470051">
    <property type="component" value="Unassembled WGS sequence"/>
</dbReference>
<dbReference type="Pfam" id="PF00419">
    <property type="entry name" value="Fimbrial"/>
    <property type="match status" value="1"/>
</dbReference>
<evidence type="ECO:0000313" key="3">
    <source>
        <dbReference type="EMBL" id="NDL26859.1"/>
    </source>
</evidence>
<name>A0ABX0B2I4_9GAMM</name>
<keyword evidence="4" id="KW-1185">Reference proteome</keyword>
<sequence length="188" mass="19060">MKKQILKTCVAAALCLGGMSQAMAANVGDGAGNTLTVNSQVSAGTCEFDTMSPVNLTALTSALSSAANKEVVGEKDVQIKVKGCPGNQKWKSDSAIKQVSLTVSGTAQGNDYFQLKEGSTAITDYAVSLKADSAEVKPNTVIDLKNNGALADAADNAITLKAGLVKLGTGVVAAKSSSATLTVAIAYQ</sequence>
<gene>
    <name evidence="3" type="ORF">GPY42_17395</name>
</gene>
<feature type="domain" description="Fimbrial-type adhesion" evidence="2">
    <location>
        <begin position="37"/>
        <end position="188"/>
    </location>
</feature>
<dbReference type="InterPro" id="IPR050263">
    <property type="entry name" value="Bact_Fimbrial_Adh_Pro"/>
</dbReference>
<protein>
    <submittedName>
        <fullName evidence="3">Fimbrial protein</fullName>
    </submittedName>
</protein>
<dbReference type="InterPro" id="IPR000259">
    <property type="entry name" value="Adhesion_dom_fimbrial"/>
</dbReference>
<dbReference type="InterPro" id="IPR036937">
    <property type="entry name" value="Adhesion_dom_fimbrial_sf"/>
</dbReference>
<comment type="caution">
    <text evidence="3">The sequence shown here is derived from an EMBL/GenBank/DDBJ whole genome shotgun (WGS) entry which is preliminary data.</text>
</comment>
<dbReference type="RefSeq" id="WP_113043326.1">
    <property type="nucleotide sequence ID" value="NZ_CAWPKC010000029.1"/>
</dbReference>
<dbReference type="Gene3D" id="2.60.40.1090">
    <property type="entry name" value="Fimbrial-type adhesion domain"/>
    <property type="match status" value="1"/>
</dbReference>
<feature type="signal peptide" evidence="1">
    <location>
        <begin position="1"/>
        <end position="24"/>
    </location>
</feature>
<dbReference type="SUPFAM" id="SSF49401">
    <property type="entry name" value="Bacterial adhesins"/>
    <property type="match status" value="1"/>
</dbReference>